<dbReference type="EMBL" id="MRTP01000003">
    <property type="protein sequence ID" value="OMF54325.1"/>
    <property type="molecule type" value="Genomic_DNA"/>
</dbReference>
<protein>
    <submittedName>
        <fullName evidence="3">Signal transduction protein</fullName>
    </submittedName>
</protein>
<name>A0A1R1ER83_9BACL</name>
<accession>A0A1R1ER83</accession>
<evidence type="ECO:0000313" key="4">
    <source>
        <dbReference type="Proteomes" id="UP000187172"/>
    </source>
</evidence>
<organism evidence="3 4">
    <name type="scientific">Paenibacillus rhizosphaerae</name>
    <dbReference type="NCBI Taxonomy" id="297318"/>
    <lineage>
        <taxon>Bacteria</taxon>
        <taxon>Bacillati</taxon>
        <taxon>Bacillota</taxon>
        <taxon>Bacilli</taxon>
        <taxon>Bacillales</taxon>
        <taxon>Paenibacillaceae</taxon>
        <taxon>Paenibacillus</taxon>
    </lineage>
</organism>
<reference evidence="3 4" key="1">
    <citation type="submission" date="2016-11" db="EMBL/GenBank/DDBJ databases">
        <title>Paenibacillus species isolates.</title>
        <authorList>
            <person name="Beno S.M."/>
        </authorList>
    </citation>
    <scope>NUCLEOTIDE SEQUENCE [LARGE SCALE GENOMIC DNA]</scope>
    <source>
        <strain evidence="3 4">FSL R5-0378</strain>
    </source>
</reference>
<comment type="caution">
    <text evidence="3">The sequence shown here is derived from an EMBL/GenBank/DDBJ whole genome shotgun (WGS) entry which is preliminary data.</text>
</comment>
<dbReference type="RefSeq" id="WP_076170230.1">
    <property type="nucleotide sequence ID" value="NZ_MRTP01000003.1"/>
</dbReference>
<sequence>MEPLKSESCDLDLGTIAYANSREELRSRRLDCQEQLQEMFADMPIGAWSALVNEMHDLIAARAVDICERELEEAGYGLPPVSYAFVVFGSAGRRESTLWSDQDNGLIISDEPDAYKEAYFQIFGQRLSDLFEYLGYEKCKGKVMCSEPLWRKTLEGWKTQLSRWRNDFSWEPVRYLIIATDMRYISGDRTLSESWKVFFGKCLDETPELAIAILRNTVRHKATLNLLGQVVTERFGEHAGDFDVKYGVYIPIVNSVRYMALQQGVKESSTLKRLERLMVLDGGNMLLENVQRAFLTALMLRSTAPHREERGIFMSSGYIPQKELKKRPLMYELRESLTVVRRTHRALQRQLRFAERRRP</sequence>
<proteinExistence type="predicted"/>
<dbReference type="InterPro" id="IPR018821">
    <property type="entry name" value="DUF294_put_nucleoTrafse_sb-bd"/>
</dbReference>
<dbReference type="Pfam" id="PF03445">
    <property type="entry name" value="DUF294"/>
    <property type="match status" value="1"/>
</dbReference>
<dbReference type="Proteomes" id="UP000187172">
    <property type="component" value="Unassembled WGS sequence"/>
</dbReference>
<evidence type="ECO:0000259" key="1">
    <source>
        <dbReference type="Pfam" id="PF03445"/>
    </source>
</evidence>
<evidence type="ECO:0000313" key="3">
    <source>
        <dbReference type="EMBL" id="OMF54325.1"/>
    </source>
</evidence>
<dbReference type="AlphaFoldDB" id="A0A1R1ER83"/>
<dbReference type="CDD" id="cd05401">
    <property type="entry name" value="NT_GlnE_GlnD_like"/>
    <property type="match status" value="1"/>
</dbReference>
<feature type="domain" description="Protein-PII uridylyltransferase N-terminal" evidence="1">
    <location>
        <begin position="35"/>
        <end position="166"/>
    </location>
</feature>
<keyword evidence="4" id="KW-1185">Reference proteome</keyword>
<dbReference type="GO" id="GO:0008773">
    <property type="term" value="F:[protein-PII] uridylyltransferase activity"/>
    <property type="evidence" value="ECO:0007669"/>
    <property type="project" value="InterPro"/>
</dbReference>
<gene>
    <name evidence="3" type="ORF">BK138_14120</name>
</gene>
<evidence type="ECO:0000259" key="2">
    <source>
        <dbReference type="Pfam" id="PF10335"/>
    </source>
</evidence>
<dbReference type="STRING" id="297318.BK138_14120"/>
<dbReference type="InterPro" id="IPR005105">
    <property type="entry name" value="GlnD_Uridyltrans_N"/>
</dbReference>
<feature type="domain" description="DUF294" evidence="2">
    <location>
        <begin position="212"/>
        <end position="350"/>
    </location>
</feature>
<dbReference type="Pfam" id="PF10335">
    <property type="entry name" value="DUF294_C"/>
    <property type="match status" value="1"/>
</dbReference>